<keyword evidence="2" id="KW-0418">Kinase</keyword>
<evidence type="ECO:0000313" key="6">
    <source>
        <dbReference type="EMBL" id="GAA2038122.1"/>
    </source>
</evidence>
<keyword evidence="3" id="KW-0805">Transcription regulation</keyword>
<dbReference type="Pfam" id="PF13185">
    <property type="entry name" value="GAF_2"/>
    <property type="match status" value="1"/>
</dbReference>
<dbReference type="InterPro" id="IPR036388">
    <property type="entry name" value="WH-like_DNA-bd_sf"/>
</dbReference>
<feature type="domain" description="ANTAR" evidence="5">
    <location>
        <begin position="174"/>
        <end position="235"/>
    </location>
</feature>
<dbReference type="SUPFAM" id="SSF52172">
    <property type="entry name" value="CheY-like"/>
    <property type="match status" value="1"/>
</dbReference>
<dbReference type="SMART" id="SM01012">
    <property type="entry name" value="ANTAR"/>
    <property type="match status" value="1"/>
</dbReference>
<evidence type="ECO:0000256" key="3">
    <source>
        <dbReference type="ARBA" id="ARBA00023015"/>
    </source>
</evidence>
<dbReference type="RefSeq" id="WP_343993274.1">
    <property type="nucleotide sequence ID" value="NZ_BAAANB010000021.1"/>
</dbReference>
<name>A0ABN2UJ67_9MICO</name>
<evidence type="ECO:0000313" key="7">
    <source>
        <dbReference type="Proteomes" id="UP001501285"/>
    </source>
</evidence>
<dbReference type="InterPro" id="IPR003018">
    <property type="entry name" value="GAF"/>
</dbReference>
<evidence type="ECO:0000256" key="4">
    <source>
        <dbReference type="ARBA" id="ARBA00023163"/>
    </source>
</evidence>
<dbReference type="Gene3D" id="1.10.10.10">
    <property type="entry name" value="Winged helix-like DNA-binding domain superfamily/Winged helix DNA-binding domain"/>
    <property type="match status" value="1"/>
</dbReference>
<dbReference type="Pfam" id="PF03861">
    <property type="entry name" value="ANTAR"/>
    <property type="match status" value="1"/>
</dbReference>
<dbReference type="PROSITE" id="PS50921">
    <property type="entry name" value="ANTAR"/>
    <property type="match status" value="1"/>
</dbReference>
<reference evidence="7" key="1">
    <citation type="journal article" date="2019" name="Int. J. Syst. Evol. Microbiol.">
        <title>The Global Catalogue of Microorganisms (GCM) 10K type strain sequencing project: providing services to taxonomists for standard genome sequencing and annotation.</title>
        <authorList>
            <consortium name="The Broad Institute Genomics Platform"/>
            <consortium name="The Broad Institute Genome Sequencing Center for Infectious Disease"/>
            <person name="Wu L."/>
            <person name="Ma J."/>
        </authorList>
    </citation>
    <scope>NUCLEOTIDE SEQUENCE [LARGE SCALE GENOMIC DNA]</scope>
    <source>
        <strain evidence="7">JCM 14283</strain>
    </source>
</reference>
<dbReference type="InterPro" id="IPR011006">
    <property type="entry name" value="CheY-like_superfamily"/>
</dbReference>
<organism evidence="6 7">
    <name type="scientific">Terrabacter terrae</name>
    <dbReference type="NCBI Taxonomy" id="318434"/>
    <lineage>
        <taxon>Bacteria</taxon>
        <taxon>Bacillati</taxon>
        <taxon>Actinomycetota</taxon>
        <taxon>Actinomycetes</taxon>
        <taxon>Micrococcales</taxon>
        <taxon>Intrasporangiaceae</taxon>
        <taxon>Terrabacter</taxon>
    </lineage>
</organism>
<evidence type="ECO:0000256" key="2">
    <source>
        <dbReference type="ARBA" id="ARBA00022777"/>
    </source>
</evidence>
<comment type="caution">
    <text evidence="6">The sequence shown here is derived from an EMBL/GenBank/DDBJ whole genome shotgun (WGS) entry which is preliminary data.</text>
</comment>
<sequence>MDSDTTRHDRPAAYLRHVAEDFEGLGEQLSTSPQANPFEAVTRLAVQRVPSARAASVTTVRHDHFVTAGCSNDLGRRADAIQYELGSGPCLDAIVEQTLYQPKDLAADERWPEFGRRVVAELGIHSMLSFRMKVEGSGVIAGLNFYADAADAFDEHDLSEGLLLTTHAAQVVAAAHLRDRAENLERALQSNRDIGTAVGVLIAQHKLTRDQAFDLLRIASQNTNRKLHDVALDVIDTGTVDVVPHGRA</sequence>
<dbReference type="InterPro" id="IPR005561">
    <property type="entry name" value="ANTAR"/>
</dbReference>
<dbReference type="EMBL" id="BAAANB010000021">
    <property type="protein sequence ID" value="GAA2038122.1"/>
    <property type="molecule type" value="Genomic_DNA"/>
</dbReference>
<dbReference type="Gene3D" id="3.30.450.40">
    <property type="match status" value="1"/>
</dbReference>
<evidence type="ECO:0000256" key="1">
    <source>
        <dbReference type="ARBA" id="ARBA00022679"/>
    </source>
</evidence>
<keyword evidence="1" id="KW-0808">Transferase</keyword>
<gene>
    <name evidence="6" type="ORF">GCM10009740_32770</name>
</gene>
<dbReference type="PIRSF" id="PIRSF036625">
    <property type="entry name" value="GAF_ANTAR"/>
    <property type="match status" value="1"/>
</dbReference>
<protein>
    <submittedName>
        <fullName evidence="6">GAF and ANTAR domain-containing protein</fullName>
    </submittedName>
</protein>
<evidence type="ECO:0000259" key="5">
    <source>
        <dbReference type="PROSITE" id="PS50921"/>
    </source>
</evidence>
<keyword evidence="4" id="KW-0804">Transcription</keyword>
<dbReference type="SUPFAM" id="SSF55781">
    <property type="entry name" value="GAF domain-like"/>
    <property type="match status" value="1"/>
</dbReference>
<keyword evidence="7" id="KW-1185">Reference proteome</keyword>
<dbReference type="Proteomes" id="UP001501285">
    <property type="component" value="Unassembled WGS sequence"/>
</dbReference>
<proteinExistence type="predicted"/>
<accession>A0ABN2UJ67</accession>
<dbReference type="InterPro" id="IPR029016">
    <property type="entry name" value="GAF-like_dom_sf"/>
</dbReference>
<dbReference type="InterPro" id="IPR012074">
    <property type="entry name" value="GAF_ANTAR"/>
</dbReference>